<reference evidence="2" key="1">
    <citation type="submission" date="2021-06" db="EMBL/GenBank/DDBJ databases">
        <title>Comparative genomics, transcriptomics and evolutionary studies reveal genomic signatures of adaptation to plant cell wall in hemibiotrophic fungi.</title>
        <authorList>
            <consortium name="DOE Joint Genome Institute"/>
            <person name="Baroncelli R."/>
            <person name="Diaz J.F."/>
            <person name="Benocci T."/>
            <person name="Peng M."/>
            <person name="Battaglia E."/>
            <person name="Haridas S."/>
            <person name="Andreopoulos W."/>
            <person name="Labutti K."/>
            <person name="Pangilinan J."/>
            <person name="Floch G.L."/>
            <person name="Makela M.R."/>
            <person name="Henrissat B."/>
            <person name="Grigoriev I.V."/>
            <person name="Crouch J.A."/>
            <person name="De Vries R.P."/>
            <person name="Sukno S.A."/>
            <person name="Thon M.R."/>
        </authorList>
    </citation>
    <scope>NUCLEOTIDE SEQUENCE</scope>
    <source>
        <strain evidence="2">CBS 102054</strain>
    </source>
</reference>
<gene>
    <name evidence="2" type="ORF">BDP81DRAFT_35578</name>
</gene>
<protein>
    <submittedName>
        <fullName evidence="2">Uncharacterized protein</fullName>
    </submittedName>
</protein>
<feature type="region of interest" description="Disordered" evidence="1">
    <location>
        <begin position="95"/>
        <end position="119"/>
    </location>
</feature>
<accession>A0AAI9ZQZ8</accession>
<dbReference type="Proteomes" id="UP001243989">
    <property type="component" value="Unassembled WGS sequence"/>
</dbReference>
<proteinExistence type="predicted"/>
<name>A0AAI9ZQZ8_9PEZI</name>
<evidence type="ECO:0000256" key="1">
    <source>
        <dbReference type="SAM" id="MobiDB-lite"/>
    </source>
</evidence>
<dbReference type="EMBL" id="JAHMHQ010000011">
    <property type="protein sequence ID" value="KAK1636246.1"/>
    <property type="molecule type" value="Genomic_DNA"/>
</dbReference>
<keyword evidence="3" id="KW-1185">Reference proteome</keyword>
<comment type="caution">
    <text evidence="2">The sequence shown here is derived from an EMBL/GenBank/DDBJ whole genome shotgun (WGS) entry which is preliminary data.</text>
</comment>
<evidence type="ECO:0000313" key="2">
    <source>
        <dbReference type="EMBL" id="KAK1636246.1"/>
    </source>
</evidence>
<dbReference type="AlphaFoldDB" id="A0AAI9ZQZ8"/>
<sequence length="205" mass="23959">MGFFLFHTSWHRAICFNATKSIFTQQKCPKKRNTDHTPTTPELFFSQQHSAAFYYIHNTHPNEEFLRSRDGHPRKGEGLKSQRSSFPVIEVGSGRRDIDTPDPFTNTPMKGRQRRSDCRVSRRDSTRMEILEGGRKRSKMDFFRRIGGASIDFDQMGRELLASFKEGKHAAIEHTNSSWPVYFFRTLESTISRVVDRLFSLYFDH</sequence>
<evidence type="ECO:0000313" key="3">
    <source>
        <dbReference type="Proteomes" id="UP001243989"/>
    </source>
</evidence>
<dbReference type="RefSeq" id="XP_060444853.1">
    <property type="nucleotide sequence ID" value="XM_060586294.1"/>
</dbReference>
<dbReference type="GeneID" id="85471156"/>
<organism evidence="2 3">
    <name type="scientific">Colletotrichum phormii</name>
    <dbReference type="NCBI Taxonomy" id="359342"/>
    <lineage>
        <taxon>Eukaryota</taxon>
        <taxon>Fungi</taxon>
        <taxon>Dikarya</taxon>
        <taxon>Ascomycota</taxon>
        <taxon>Pezizomycotina</taxon>
        <taxon>Sordariomycetes</taxon>
        <taxon>Hypocreomycetidae</taxon>
        <taxon>Glomerellales</taxon>
        <taxon>Glomerellaceae</taxon>
        <taxon>Colletotrichum</taxon>
        <taxon>Colletotrichum acutatum species complex</taxon>
    </lineage>
</organism>